<accession>A0A8B4IBK3</accession>
<evidence type="ECO:0000313" key="1">
    <source>
        <dbReference type="EMBL" id="SQF92745.1"/>
    </source>
</evidence>
<dbReference type="GeneID" id="61634163"/>
<dbReference type="Gene3D" id="2.30.320.10">
    <property type="entry name" value="YwqG-like"/>
    <property type="match status" value="1"/>
</dbReference>
<dbReference type="SUPFAM" id="SSF103032">
    <property type="entry name" value="Hypothetical protein YwqG"/>
    <property type="match status" value="1"/>
</dbReference>
<dbReference type="RefSeq" id="WP_053257194.1">
    <property type="nucleotide sequence ID" value="NZ_CBCRXZ010000001.1"/>
</dbReference>
<gene>
    <name evidence="1" type="ORF">NCTC10038_04198</name>
</gene>
<dbReference type="InterPro" id="IPR035948">
    <property type="entry name" value="YwqG-like_sf"/>
</dbReference>
<organism evidence="1 2">
    <name type="scientific">Pseudomonas fluorescens</name>
    <dbReference type="NCBI Taxonomy" id="294"/>
    <lineage>
        <taxon>Bacteria</taxon>
        <taxon>Pseudomonadati</taxon>
        <taxon>Pseudomonadota</taxon>
        <taxon>Gammaproteobacteria</taxon>
        <taxon>Pseudomonadales</taxon>
        <taxon>Pseudomonadaceae</taxon>
        <taxon>Pseudomonas</taxon>
    </lineage>
</organism>
<protein>
    <recommendedName>
        <fullName evidence="3">DUF1963 domain-containing protein</fullName>
    </recommendedName>
</protein>
<sequence>MKLFKKLFGGLKTPTSTMGTSPSIHLLIAEPTVTPGACADTRFGGTPSVNEGFAWPTCKGCASPLQFLGQIRPTGAQHLHLIFMCDENPGECGQWEADGGANAVVCVPVNDLHVAALPSAGQVTRGTGYGARVEPTQAVDYTQAHNAFSGRRRDVLGQLGGAPCWLQAEQTPSCNHCNAPMRFVAQLEPGPDHTTEMNFAGGCAYLFECDCSGVSAKFLWQC</sequence>
<evidence type="ECO:0000313" key="2">
    <source>
        <dbReference type="Proteomes" id="UP000248640"/>
    </source>
</evidence>
<proteinExistence type="predicted"/>
<name>A0A8B4IBK3_PSEFL</name>
<reference evidence="1 2" key="1">
    <citation type="submission" date="2018-06" db="EMBL/GenBank/DDBJ databases">
        <authorList>
            <consortium name="Pathogen Informatics"/>
            <person name="Doyle S."/>
        </authorList>
    </citation>
    <scope>NUCLEOTIDE SEQUENCE [LARGE SCALE GENOMIC DNA]</scope>
    <source>
        <strain evidence="1 2">NCTC10038</strain>
    </source>
</reference>
<dbReference type="EMBL" id="LS483372">
    <property type="protein sequence ID" value="SQF92745.1"/>
    <property type="molecule type" value="Genomic_DNA"/>
</dbReference>
<dbReference type="AlphaFoldDB" id="A0A8B4IBK3"/>
<dbReference type="Proteomes" id="UP000248640">
    <property type="component" value="Chromosome 1"/>
</dbReference>
<evidence type="ECO:0008006" key="3">
    <source>
        <dbReference type="Google" id="ProtNLM"/>
    </source>
</evidence>